<comment type="caution">
    <text evidence="2">The sequence shown here is derived from an EMBL/GenBank/DDBJ whole genome shotgun (WGS) entry which is preliminary data.</text>
</comment>
<gene>
    <name evidence="2" type="ORF">HY768_00885</name>
</gene>
<dbReference type="Pfam" id="PF00329">
    <property type="entry name" value="Complex1_30kDa"/>
    <property type="match status" value="1"/>
</dbReference>
<protein>
    <recommendedName>
        <fullName evidence="1">NADH:ubiquinone oxidoreductase 30kDa subunit domain-containing protein</fullName>
    </recommendedName>
</protein>
<organism evidence="2 3">
    <name type="scientific">candidate division TA06 bacterium</name>
    <dbReference type="NCBI Taxonomy" id="2250710"/>
    <lineage>
        <taxon>Bacteria</taxon>
        <taxon>Bacteria division TA06</taxon>
    </lineage>
</organism>
<reference evidence="2" key="1">
    <citation type="submission" date="2020-07" db="EMBL/GenBank/DDBJ databases">
        <title>Huge and variable diversity of episymbiotic CPR bacteria and DPANN archaea in groundwater ecosystems.</title>
        <authorList>
            <person name="He C.Y."/>
            <person name="Keren R."/>
            <person name="Whittaker M."/>
            <person name="Farag I.F."/>
            <person name="Doudna J."/>
            <person name="Cate J.H.D."/>
            <person name="Banfield J.F."/>
        </authorList>
    </citation>
    <scope>NUCLEOTIDE SEQUENCE</scope>
    <source>
        <strain evidence="2">NC_groundwater_1520_Pr4_B-0.1um_53_5</strain>
    </source>
</reference>
<dbReference type="SUPFAM" id="SSF143243">
    <property type="entry name" value="Nqo5-like"/>
    <property type="match status" value="1"/>
</dbReference>
<feature type="non-terminal residue" evidence="2">
    <location>
        <position position="100"/>
    </location>
</feature>
<evidence type="ECO:0000259" key="1">
    <source>
        <dbReference type="Pfam" id="PF00329"/>
    </source>
</evidence>
<evidence type="ECO:0000313" key="3">
    <source>
        <dbReference type="Proteomes" id="UP000736328"/>
    </source>
</evidence>
<dbReference type="AlphaFoldDB" id="A0A933I7R0"/>
<dbReference type="GO" id="GO:0008137">
    <property type="term" value="F:NADH dehydrogenase (ubiquinone) activity"/>
    <property type="evidence" value="ECO:0007669"/>
    <property type="project" value="InterPro"/>
</dbReference>
<dbReference type="InterPro" id="IPR001268">
    <property type="entry name" value="NADH_UbQ_OxRdtase_30kDa_su"/>
</dbReference>
<dbReference type="Gene3D" id="3.30.460.80">
    <property type="entry name" value="NADH:ubiquinone oxidoreductase, 30kDa subunit"/>
    <property type="match status" value="1"/>
</dbReference>
<dbReference type="InterPro" id="IPR037232">
    <property type="entry name" value="NADH_quin_OxRdtase_su_C/D-like"/>
</dbReference>
<name>A0A933I7R0_UNCT6</name>
<dbReference type="Proteomes" id="UP000736328">
    <property type="component" value="Unassembled WGS sequence"/>
</dbReference>
<feature type="domain" description="NADH:ubiquinone oxidoreductase 30kDa subunit" evidence="1">
    <location>
        <begin position="31"/>
        <end position="100"/>
    </location>
</feature>
<proteinExistence type="predicted"/>
<dbReference type="EMBL" id="JACQXR010000008">
    <property type="protein sequence ID" value="MBI4725776.1"/>
    <property type="molecule type" value="Genomic_DNA"/>
</dbReference>
<sequence length="100" mass="11425">MTKQEILSLLKAKLGPGFIAHTESIHDQLWVEVKPQSVIQAVELLHRTTKARYLVSVGSDERELKKRFGVYHLFSFDKEHFFVTIDVSADPHKPVLPSIT</sequence>
<accession>A0A933I7R0</accession>
<evidence type="ECO:0000313" key="2">
    <source>
        <dbReference type="EMBL" id="MBI4725776.1"/>
    </source>
</evidence>